<keyword evidence="2" id="KW-1185">Reference proteome</keyword>
<accession>A0ABR0M9G0</accession>
<protein>
    <submittedName>
        <fullName evidence="1">Uncharacterized protein</fullName>
    </submittedName>
</protein>
<reference evidence="1 2" key="1">
    <citation type="submission" date="2023-03" db="EMBL/GenBank/DDBJ databases">
        <title>WGS of Gossypium arboreum.</title>
        <authorList>
            <person name="Yu D."/>
        </authorList>
    </citation>
    <scope>NUCLEOTIDE SEQUENCE [LARGE SCALE GENOMIC DNA]</scope>
    <source>
        <tissue evidence="1">Leaf</tissue>
    </source>
</reference>
<evidence type="ECO:0000313" key="1">
    <source>
        <dbReference type="EMBL" id="KAK5769906.1"/>
    </source>
</evidence>
<name>A0ABR0M9G0_GOSAR</name>
<dbReference type="EMBL" id="JARKNE010000043">
    <property type="protein sequence ID" value="KAK5769906.1"/>
    <property type="molecule type" value="Genomic_DNA"/>
</dbReference>
<dbReference type="Proteomes" id="UP001358586">
    <property type="component" value="Unassembled WGS sequence"/>
</dbReference>
<organism evidence="1 2">
    <name type="scientific">Gossypium arboreum</name>
    <name type="common">Tree cotton</name>
    <name type="synonym">Gossypium nanking</name>
    <dbReference type="NCBI Taxonomy" id="29729"/>
    <lineage>
        <taxon>Eukaryota</taxon>
        <taxon>Viridiplantae</taxon>
        <taxon>Streptophyta</taxon>
        <taxon>Embryophyta</taxon>
        <taxon>Tracheophyta</taxon>
        <taxon>Spermatophyta</taxon>
        <taxon>Magnoliopsida</taxon>
        <taxon>eudicotyledons</taxon>
        <taxon>Gunneridae</taxon>
        <taxon>Pentapetalae</taxon>
        <taxon>rosids</taxon>
        <taxon>malvids</taxon>
        <taxon>Malvales</taxon>
        <taxon>Malvaceae</taxon>
        <taxon>Malvoideae</taxon>
        <taxon>Gossypium</taxon>
    </lineage>
</organism>
<sequence>MDRVDSAAIALVLFALYKMVSVNKEEGLLYSRSNATGDFDFPALKGGKSTVTFGYQKVLDGVPGRGKGIQCLRRQQKCKLEVTDILRGVFIGRNSSTHPAQRKGGYNRIIFVRLSSPPNIGRSGEEEMEIHGSLLTSSYLCFVCSREEFDLFNLGVPHPHFKGKGFLGDSSGSCALEVDMSETPCLSASIPLRSRQQARIYVVEDGSEEGIPQSESTDLAHGVSMACPLGSSERN</sequence>
<gene>
    <name evidence="1" type="ORF">PVK06_049946</name>
</gene>
<comment type="caution">
    <text evidence="1">The sequence shown here is derived from an EMBL/GenBank/DDBJ whole genome shotgun (WGS) entry which is preliminary data.</text>
</comment>
<proteinExistence type="predicted"/>
<evidence type="ECO:0000313" key="2">
    <source>
        <dbReference type="Proteomes" id="UP001358586"/>
    </source>
</evidence>